<evidence type="ECO:0000313" key="2">
    <source>
        <dbReference type="Proteomes" id="UP000294543"/>
    </source>
</evidence>
<reference evidence="1 2" key="1">
    <citation type="submission" date="2019-03" db="EMBL/GenBank/DDBJ databases">
        <title>Draft genome sequences of novel Actinobacteria.</title>
        <authorList>
            <person name="Sahin N."/>
            <person name="Ay H."/>
            <person name="Saygin H."/>
        </authorList>
    </citation>
    <scope>NUCLEOTIDE SEQUENCE [LARGE SCALE GENOMIC DNA]</scope>
    <source>
        <strain evidence="1 2">KC712</strain>
    </source>
</reference>
<accession>A0A4R4WVD9</accession>
<proteinExistence type="predicted"/>
<dbReference type="RefSeq" id="WP_132508523.1">
    <property type="nucleotide sequence ID" value="NZ_SMKP01000032.1"/>
</dbReference>
<organism evidence="1 2">
    <name type="scientific">Nonomuraea diastatica</name>
    <dbReference type="NCBI Taxonomy" id="1848329"/>
    <lineage>
        <taxon>Bacteria</taxon>
        <taxon>Bacillati</taxon>
        <taxon>Actinomycetota</taxon>
        <taxon>Actinomycetes</taxon>
        <taxon>Streptosporangiales</taxon>
        <taxon>Streptosporangiaceae</taxon>
        <taxon>Nonomuraea</taxon>
    </lineage>
</organism>
<dbReference type="EMBL" id="SMKP01000032">
    <property type="protein sequence ID" value="TDD21709.1"/>
    <property type="molecule type" value="Genomic_DNA"/>
</dbReference>
<comment type="caution">
    <text evidence="1">The sequence shown here is derived from an EMBL/GenBank/DDBJ whole genome shotgun (WGS) entry which is preliminary data.</text>
</comment>
<name>A0A4R4WVD9_9ACTN</name>
<evidence type="ECO:0000313" key="1">
    <source>
        <dbReference type="EMBL" id="TDD21709.1"/>
    </source>
</evidence>
<dbReference type="Proteomes" id="UP000294543">
    <property type="component" value="Unassembled WGS sequence"/>
</dbReference>
<dbReference type="AlphaFoldDB" id="A0A4R4WVD9"/>
<protein>
    <submittedName>
        <fullName evidence="1">Uncharacterized protein</fullName>
    </submittedName>
</protein>
<sequence length="91" mass="9749">MERVQRAGTLRADVGPVDLAFFVMANSRVAEADPGHHTSASTSTDMIMAYHVKRVQDREAGLQVPLLPDGAVHDRDVNAAINILAAGLADR</sequence>
<keyword evidence="2" id="KW-1185">Reference proteome</keyword>
<gene>
    <name evidence="1" type="ORF">E1294_13885</name>
</gene>